<gene>
    <name evidence="9" type="ORF">WNY59_13075</name>
</gene>
<evidence type="ECO:0000256" key="3">
    <source>
        <dbReference type="PROSITE-ProRule" id="PRU00284"/>
    </source>
</evidence>
<dbReference type="SMART" id="SM00283">
    <property type="entry name" value="MA"/>
    <property type="match status" value="1"/>
</dbReference>
<dbReference type="PROSITE" id="PS50111">
    <property type="entry name" value="CHEMOTAXIS_TRANSDUC_2"/>
    <property type="match status" value="1"/>
</dbReference>
<keyword evidence="6" id="KW-1133">Transmembrane helix</keyword>
<evidence type="ECO:0000256" key="4">
    <source>
        <dbReference type="SAM" id="Coils"/>
    </source>
</evidence>
<keyword evidence="6" id="KW-0812">Transmembrane</keyword>
<feature type="transmembrane region" description="Helical" evidence="6">
    <location>
        <begin position="25"/>
        <end position="45"/>
    </location>
</feature>
<dbReference type="SMART" id="SM00304">
    <property type="entry name" value="HAMP"/>
    <property type="match status" value="2"/>
</dbReference>
<dbReference type="SUPFAM" id="SSF58104">
    <property type="entry name" value="Methyl-accepting chemotaxis protein (MCP) signaling domain"/>
    <property type="match status" value="1"/>
</dbReference>
<protein>
    <submittedName>
        <fullName evidence="9">Methyl-accepting chemotaxis protein</fullName>
    </submittedName>
</protein>
<dbReference type="InterPro" id="IPR003660">
    <property type="entry name" value="HAMP_dom"/>
</dbReference>
<feature type="region of interest" description="Disordered" evidence="5">
    <location>
        <begin position="678"/>
        <end position="720"/>
    </location>
</feature>
<accession>A0ABU9TA34</accession>
<dbReference type="InterPro" id="IPR004090">
    <property type="entry name" value="Chemotax_Me-accpt_rcpt"/>
</dbReference>
<dbReference type="PANTHER" id="PTHR43531">
    <property type="entry name" value="PROTEIN ICFG"/>
    <property type="match status" value="1"/>
</dbReference>
<feature type="compositionally biased region" description="Low complexity" evidence="5">
    <location>
        <begin position="632"/>
        <end position="644"/>
    </location>
</feature>
<feature type="coiled-coil region" evidence="4">
    <location>
        <begin position="290"/>
        <end position="317"/>
    </location>
</feature>
<evidence type="ECO:0000259" key="7">
    <source>
        <dbReference type="PROSITE" id="PS50111"/>
    </source>
</evidence>
<evidence type="ECO:0000256" key="2">
    <source>
        <dbReference type="ARBA" id="ARBA00029447"/>
    </source>
</evidence>
<feature type="region of interest" description="Disordered" evidence="5">
    <location>
        <begin position="623"/>
        <end position="656"/>
    </location>
</feature>
<dbReference type="Gene3D" id="6.10.340.10">
    <property type="match status" value="1"/>
</dbReference>
<evidence type="ECO:0000259" key="8">
    <source>
        <dbReference type="PROSITE" id="PS50885"/>
    </source>
</evidence>
<dbReference type="InterPro" id="IPR051310">
    <property type="entry name" value="MCP_chemotaxis"/>
</dbReference>
<keyword evidence="10" id="KW-1185">Reference proteome</keyword>
<feature type="transmembrane region" description="Helical" evidence="6">
    <location>
        <begin position="210"/>
        <end position="230"/>
    </location>
</feature>
<feature type="compositionally biased region" description="Polar residues" evidence="5">
    <location>
        <begin position="696"/>
        <end position="712"/>
    </location>
</feature>
<dbReference type="PANTHER" id="PTHR43531:SF11">
    <property type="entry name" value="METHYL-ACCEPTING CHEMOTAXIS PROTEIN 3"/>
    <property type="match status" value="1"/>
</dbReference>
<evidence type="ECO:0000256" key="5">
    <source>
        <dbReference type="SAM" id="MobiDB-lite"/>
    </source>
</evidence>
<name>A0ABU9TA34_9HYPH</name>
<dbReference type="PROSITE" id="PS50885">
    <property type="entry name" value="HAMP"/>
    <property type="match status" value="1"/>
</dbReference>
<dbReference type="Pfam" id="PF00672">
    <property type="entry name" value="HAMP"/>
    <property type="match status" value="1"/>
</dbReference>
<dbReference type="Pfam" id="PF00015">
    <property type="entry name" value="MCPsignal"/>
    <property type="match status" value="1"/>
</dbReference>
<feature type="domain" description="Methyl-accepting transducer" evidence="7">
    <location>
        <begin position="370"/>
        <end position="599"/>
    </location>
</feature>
<dbReference type="RefSeq" id="WP_342848816.1">
    <property type="nucleotide sequence ID" value="NZ_JBBMQO010000007.1"/>
</dbReference>
<dbReference type="Proteomes" id="UP001477870">
    <property type="component" value="Unassembled WGS sequence"/>
</dbReference>
<keyword evidence="4" id="KW-0175">Coiled coil</keyword>
<keyword evidence="3" id="KW-0807">Transducer</keyword>
<evidence type="ECO:0000256" key="1">
    <source>
        <dbReference type="ARBA" id="ARBA00022500"/>
    </source>
</evidence>
<feature type="domain" description="HAMP" evidence="8">
    <location>
        <begin position="313"/>
        <end position="365"/>
    </location>
</feature>
<evidence type="ECO:0000256" key="6">
    <source>
        <dbReference type="SAM" id="Phobius"/>
    </source>
</evidence>
<dbReference type="PRINTS" id="PR00260">
    <property type="entry name" value="CHEMTRNSDUCR"/>
</dbReference>
<dbReference type="CDD" id="cd11386">
    <property type="entry name" value="MCP_signal"/>
    <property type="match status" value="1"/>
</dbReference>
<organism evidence="9 10">
    <name type="scientific">Ahrensia kielensis</name>
    <dbReference type="NCBI Taxonomy" id="76980"/>
    <lineage>
        <taxon>Bacteria</taxon>
        <taxon>Pseudomonadati</taxon>
        <taxon>Pseudomonadota</taxon>
        <taxon>Alphaproteobacteria</taxon>
        <taxon>Hyphomicrobiales</taxon>
        <taxon>Ahrensiaceae</taxon>
        <taxon>Ahrensia</taxon>
    </lineage>
</organism>
<keyword evidence="6" id="KW-0472">Membrane</keyword>
<proteinExistence type="inferred from homology"/>
<keyword evidence="1" id="KW-0145">Chemotaxis</keyword>
<dbReference type="Gene3D" id="1.10.287.950">
    <property type="entry name" value="Methyl-accepting chemotaxis protein"/>
    <property type="match status" value="1"/>
</dbReference>
<reference evidence="9 10" key="1">
    <citation type="submission" date="2024-03" db="EMBL/GenBank/DDBJ databases">
        <title>Community enrichment and isolation of bacterial strains for fucoidan degradation.</title>
        <authorList>
            <person name="Sichert A."/>
        </authorList>
    </citation>
    <scope>NUCLEOTIDE SEQUENCE [LARGE SCALE GENOMIC DNA]</scope>
    <source>
        <strain evidence="9 10">AS62</strain>
    </source>
</reference>
<dbReference type="InterPro" id="IPR004089">
    <property type="entry name" value="MCPsignal_dom"/>
</dbReference>
<dbReference type="EMBL" id="JBBMQO010000007">
    <property type="protein sequence ID" value="MEM5502521.1"/>
    <property type="molecule type" value="Genomic_DNA"/>
</dbReference>
<evidence type="ECO:0000313" key="9">
    <source>
        <dbReference type="EMBL" id="MEM5502521.1"/>
    </source>
</evidence>
<comment type="similarity">
    <text evidence="2">Belongs to the methyl-accepting chemotaxis (MCP) protein family.</text>
</comment>
<evidence type="ECO:0000313" key="10">
    <source>
        <dbReference type="Proteomes" id="UP001477870"/>
    </source>
</evidence>
<sequence length="720" mass="76882">MSSPSLSVNQATHNTNSSSTLRRGIWSFAGLIVLTLVGTTSFAIYTQSQNNNESQSIQQVIEAKNLVSDIAPPPAYAIEAYVNVLEANRGRADIKATFNEFQQRETEYLQRVDHWKTSSIPADIKQSITVDAPAALQDFWQQSKEVVFPILLKEGARSAVDGSKLNAALMQIENSFSNHRDIVASATTQAQQYLESNAASAQTAEGMSDWTFPALAGLIGLMVLAAIFALSRNVLTPLGAIARHSEGLTKGEDLGEIPFTERNNEIGFIASALNTIKHSNSDSLTAQKIINEERERAAKISEEITKEREERDAETAKAVSQIGASLNRMAKGDFTGTVDTPFTGELEKLRADINSTLAQISQTFGRIVNTTESLGTGVLEIVTASDDLSVRTERQAASLEETAATLTQITATVKKSSEGAKHTKTVVETAKEDAMQSGEVVEKALSAMSEIEKSAKEINQIISVIDEIAFQTNLLALNAGVEAARAGDAGKGFAVVASEVRALAQRSAEAAKEIKGLISKSSVQVKDGSQLVGKTGETLHRIADQVIQISEVVDQIVSGADEQFQSLNELNAAVSDLDSGTQQNAAMAEEATAACHSLKAEASELTDLIKTFKISGDTTFAPRAPIQPPVRPAAKVAPSAPKARTAPTAPLAPNAIRKPAPIEPRKFVASARPVAINEKTTQHHTPAPSPAKNLISKVSSAFAPTTQGNTALQDDDWTEF</sequence>
<comment type="caution">
    <text evidence="9">The sequence shown here is derived from an EMBL/GenBank/DDBJ whole genome shotgun (WGS) entry which is preliminary data.</text>
</comment>